<dbReference type="InterPro" id="IPR016193">
    <property type="entry name" value="Cytidine_deaminase-like"/>
</dbReference>
<dbReference type="InterPro" id="IPR002125">
    <property type="entry name" value="CMP_dCMP_dom"/>
</dbReference>
<name>A0A2K9C356_9MOLU</name>
<proteinExistence type="predicted"/>
<dbReference type="GO" id="GO:0008270">
    <property type="term" value="F:zinc ion binding"/>
    <property type="evidence" value="ECO:0007669"/>
    <property type="project" value="InterPro"/>
</dbReference>
<dbReference type="GO" id="GO:0052717">
    <property type="term" value="F:tRNA-specific adenosine-34 deaminase activity"/>
    <property type="evidence" value="ECO:0007669"/>
    <property type="project" value="UniProtKB-EC"/>
</dbReference>
<evidence type="ECO:0000256" key="2">
    <source>
        <dbReference type="ARBA" id="ARBA00022833"/>
    </source>
</evidence>
<accession>A0A2K9C356</accession>
<protein>
    <submittedName>
        <fullName evidence="4">Nucleoside deaminase</fullName>
    </submittedName>
</protein>
<evidence type="ECO:0000313" key="4">
    <source>
        <dbReference type="EMBL" id="AUF83909.1"/>
    </source>
</evidence>
<keyword evidence="2" id="KW-0862">Zinc</keyword>
<dbReference type="PANTHER" id="PTHR11079">
    <property type="entry name" value="CYTOSINE DEAMINASE FAMILY MEMBER"/>
    <property type="match status" value="1"/>
</dbReference>
<dbReference type="Pfam" id="PF00383">
    <property type="entry name" value="dCMP_cyt_deam_1"/>
    <property type="match status" value="1"/>
</dbReference>
<keyword evidence="5" id="KW-1185">Reference proteome</keyword>
<evidence type="ECO:0000313" key="5">
    <source>
        <dbReference type="Proteomes" id="UP000233419"/>
    </source>
</evidence>
<dbReference type="Gene3D" id="3.40.140.10">
    <property type="entry name" value="Cytidine Deaminase, domain 2"/>
    <property type="match status" value="1"/>
</dbReference>
<evidence type="ECO:0000259" key="3">
    <source>
        <dbReference type="PROSITE" id="PS51747"/>
    </source>
</evidence>
<dbReference type="PANTHER" id="PTHR11079:SF179">
    <property type="entry name" value="TRNA(ADENINE(34)) DEAMINASE, CHLOROPLASTIC"/>
    <property type="match status" value="1"/>
</dbReference>
<dbReference type="Proteomes" id="UP000233419">
    <property type="component" value="Chromosome"/>
</dbReference>
<feature type="domain" description="CMP/dCMP-type deaminase" evidence="3">
    <location>
        <begin position="1"/>
        <end position="110"/>
    </location>
</feature>
<gene>
    <name evidence="4" type="ORF">CXP39_03910</name>
</gene>
<dbReference type="RefSeq" id="WP_027048294.1">
    <property type="nucleotide sequence ID" value="NZ_CP025257.1"/>
</dbReference>
<sequence length="145" mass="16321">MKESIFELLIKTAKLALETEDIPVAAIVINQDNKITGVGFNTRNKEQNIACHAEINAINQAIKNSGVINLSGYKIISTLEPCEMCYGAIKQAKIKEINFILSNAKYGINNIYSINDIDIKIVKIGNIQQQNNYQELLETFFKNKR</sequence>
<dbReference type="EMBL" id="CP025257">
    <property type="protein sequence ID" value="AUF83909.1"/>
    <property type="molecule type" value="Genomic_DNA"/>
</dbReference>
<dbReference type="InterPro" id="IPR016192">
    <property type="entry name" value="APOBEC/CMP_deaminase_Zn-bd"/>
</dbReference>
<dbReference type="PROSITE" id="PS51747">
    <property type="entry name" value="CYT_DCMP_DEAMINASES_2"/>
    <property type="match status" value="1"/>
</dbReference>
<organism evidence="4 5">
    <name type="scientific">Mesoplasma syrphidae</name>
    <dbReference type="NCBI Taxonomy" id="225999"/>
    <lineage>
        <taxon>Bacteria</taxon>
        <taxon>Bacillati</taxon>
        <taxon>Mycoplasmatota</taxon>
        <taxon>Mollicutes</taxon>
        <taxon>Entomoplasmatales</taxon>
        <taxon>Entomoplasmataceae</taxon>
        <taxon>Mesoplasma</taxon>
    </lineage>
</organism>
<dbReference type="AlphaFoldDB" id="A0A2K9C356"/>
<dbReference type="PROSITE" id="PS00903">
    <property type="entry name" value="CYT_DCMP_DEAMINASES_1"/>
    <property type="match status" value="1"/>
</dbReference>
<dbReference type="KEGG" id="msyr:CXP39_03910"/>
<evidence type="ECO:0000256" key="1">
    <source>
        <dbReference type="ARBA" id="ARBA00022723"/>
    </source>
</evidence>
<keyword evidence="1" id="KW-0479">Metal-binding</keyword>
<dbReference type="OrthoDB" id="9802676at2"/>
<dbReference type="GO" id="GO:0002100">
    <property type="term" value="P:tRNA wobble adenosine to inosine editing"/>
    <property type="evidence" value="ECO:0007669"/>
    <property type="project" value="InterPro"/>
</dbReference>
<dbReference type="SUPFAM" id="SSF53927">
    <property type="entry name" value="Cytidine deaminase-like"/>
    <property type="match status" value="1"/>
</dbReference>
<dbReference type="CDD" id="cd01285">
    <property type="entry name" value="nucleoside_deaminase"/>
    <property type="match status" value="1"/>
</dbReference>
<reference evidence="4 5" key="1">
    <citation type="submission" date="2017-12" db="EMBL/GenBank/DDBJ databases">
        <title>Mesoplasma syrphidae YJS, Complete Genome.</title>
        <authorList>
            <person name="Knight T.F."/>
            <person name="Citino T."/>
            <person name="Rubinstein R."/>
            <person name="Neuschaefer Z."/>
        </authorList>
    </citation>
    <scope>NUCLEOTIDE SEQUENCE [LARGE SCALE GENOMIC DNA]</scope>
    <source>
        <strain evidence="4 5">YJS</strain>
    </source>
</reference>